<feature type="transmembrane region" description="Helical" evidence="1">
    <location>
        <begin position="15"/>
        <end position="35"/>
    </location>
</feature>
<accession>A0A176K087</accession>
<evidence type="ECO:0000256" key="1">
    <source>
        <dbReference type="SAM" id="Phobius"/>
    </source>
</evidence>
<proteinExistence type="predicted"/>
<feature type="transmembrane region" description="Helical" evidence="1">
    <location>
        <begin position="117"/>
        <end position="136"/>
    </location>
</feature>
<sequence>MILKILLKELNKAKFFLLFWIITIFSAMSLINLVLSGSTRGALTSLVGAAFVVMGIFISISLIENYESHHRGYDIMLIMPVKLLDIIMAKFLALLIIMGTSICSVLPFVLAYGVEPLATHALMISINLALVIGGLFHLGIARLGFEKCLNILLFGAGTAGFVVLLILQIIGRSKDPGTIENFALLISKWPVLLISILTYFLLMLLTVKVKARYPNR</sequence>
<name>A0A176K087_9BACT</name>
<feature type="transmembrane region" description="Helical" evidence="1">
    <location>
        <begin position="83"/>
        <end position="111"/>
    </location>
</feature>
<dbReference type="PATRIC" id="fig|1453497.3.peg.269"/>
<reference evidence="2 3" key="1">
    <citation type="submission" date="2014-02" db="EMBL/GenBank/DDBJ databases">
        <title>Kosmotoga genome sequencing.</title>
        <authorList>
            <person name="Pollo S.M."/>
            <person name="Charchuk R."/>
            <person name="Nesbo C.L."/>
        </authorList>
    </citation>
    <scope>NUCLEOTIDE SEQUENCE [LARGE SCALE GENOMIC DNA]</scope>
    <source>
        <strain evidence="2 3">S304</strain>
    </source>
</reference>
<feature type="transmembrane region" description="Helical" evidence="1">
    <location>
        <begin position="41"/>
        <end position="63"/>
    </location>
</feature>
<dbReference type="EMBL" id="JFHK01000016">
    <property type="protein sequence ID" value="OAA29941.1"/>
    <property type="molecule type" value="Genomic_DNA"/>
</dbReference>
<dbReference type="STRING" id="1453497.AT15_01295"/>
<keyword evidence="1" id="KW-0472">Membrane</keyword>
<organism evidence="2 3">
    <name type="scientific">Kosmotoga arenicorallina S304</name>
    <dbReference type="NCBI Taxonomy" id="1453497"/>
    <lineage>
        <taxon>Bacteria</taxon>
        <taxon>Thermotogati</taxon>
        <taxon>Thermotogota</taxon>
        <taxon>Thermotogae</taxon>
        <taxon>Kosmotogales</taxon>
        <taxon>Kosmotogaceae</taxon>
        <taxon>Kosmotoga</taxon>
    </lineage>
</organism>
<evidence type="ECO:0000313" key="2">
    <source>
        <dbReference type="EMBL" id="OAA29941.1"/>
    </source>
</evidence>
<keyword evidence="1" id="KW-1133">Transmembrane helix</keyword>
<feature type="transmembrane region" description="Helical" evidence="1">
    <location>
        <begin position="148"/>
        <end position="170"/>
    </location>
</feature>
<keyword evidence="1" id="KW-0812">Transmembrane</keyword>
<evidence type="ECO:0000313" key="3">
    <source>
        <dbReference type="Proteomes" id="UP000077339"/>
    </source>
</evidence>
<dbReference type="RefSeq" id="WP_068347923.1">
    <property type="nucleotide sequence ID" value="NZ_JFHK01000016.1"/>
</dbReference>
<keyword evidence="3" id="KW-1185">Reference proteome</keyword>
<dbReference type="AlphaFoldDB" id="A0A176K087"/>
<feature type="transmembrane region" description="Helical" evidence="1">
    <location>
        <begin position="182"/>
        <end position="207"/>
    </location>
</feature>
<protein>
    <submittedName>
        <fullName evidence="2">Uncharacterized protein</fullName>
    </submittedName>
</protein>
<gene>
    <name evidence="2" type="ORF">AT15_01295</name>
</gene>
<dbReference type="Proteomes" id="UP000077339">
    <property type="component" value="Unassembled WGS sequence"/>
</dbReference>
<comment type="caution">
    <text evidence="2">The sequence shown here is derived from an EMBL/GenBank/DDBJ whole genome shotgun (WGS) entry which is preliminary data.</text>
</comment>
<dbReference type="OrthoDB" id="9832015at2"/>